<name>A0A8S9U4F9_PHYIN</name>
<dbReference type="EMBL" id="JAACNO010002046">
    <property type="protein sequence ID" value="KAF4135851.1"/>
    <property type="molecule type" value="Genomic_DNA"/>
</dbReference>
<proteinExistence type="predicted"/>
<evidence type="ECO:0000313" key="3">
    <source>
        <dbReference type="Proteomes" id="UP000704712"/>
    </source>
</evidence>
<feature type="region of interest" description="Disordered" evidence="1">
    <location>
        <begin position="351"/>
        <end position="393"/>
    </location>
</feature>
<reference evidence="2" key="1">
    <citation type="submission" date="2020-03" db="EMBL/GenBank/DDBJ databases">
        <title>Hybrid Assembly of Korean Phytophthora infestans isolates.</title>
        <authorList>
            <person name="Prokchorchik M."/>
            <person name="Lee Y."/>
            <person name="Seo J."/>
            <person name="Cho J.-H."/>
            <person name="Park Y.-E."/>
            <person name="Jang D.-C."/>
            <person name="Im J.-S."/>
            <person name="Choi J.-G."/>
            <person name="Park H.-J."/>
            <person name="Lee G.-B."/>
            <person name="Lee Y.-G."/>
            <person name="Hong S.-Y."/>
            <person name="Cho K."/>
            <person name="Sohn K.H."/>
        </authorList>
    </citation>
    <scope>NUCLEOTIDE SEQUENCE</scope>
    <source>
        <strain evidence="2">KR_2_A2</strain>
    </source>
</reference>
<feature type="region of interest" description="Disordered" evidence="1">
    <location>
        <begin position="296"/>
        <end position="317"/>
    </location>
</feature>
<feature type="compositionally biased region" description="Polar residues" evidence="1">
    <location>
        <begin position="296"/>
        <end position="315"/>
    </location>
</feature>
<gene>
    <name evidence="2" type="ORF">GN958_ATG14966</name>
</gene>
<dbReference type="Proteomes" id="UP000704712">
    <property type="component" value="Unassembled WGS sequence"/>
</dbReference>
<feature type="region of interest" description="Disordered" evidence="1">
    <location>
        <begin position="42"/>
        <end position="80"/>
    </location>
</feature>
<dbReference type="AlphaFoldDB" id="A0A8S9U4F9"/>
<sequence length="576" mass="63862">MSGKARIHFIPHFASQATGQTKETLKPSMNWMTSGKHRALYSQRGRRRQMHFPSQVQRQRVTPTSPSRSSQSRAGDSTRPWYIVSIGDDDESQDIRVLELERKGAMCTAGIQAEGAAGEPAYGSDSKYIELRSISSQKRGREQEVNAQEERSANRCIFTPVKKARKYESSRAAHSIKSARGERPPSSIASGVDLLFFNDGQELPHKSRTQHAKQDIAESVHPDTRLSQRICDDGGEDELQIFHDEDLHSHNGKFEAQQHSPDSDNTGVLGHEASTTSRSEFDQRDYQLWRINSRSCAGSSPDTTFSRPDTASFGNANEPIHETFHATTPSSTLEASPLSFKMSRAEVLQSQLSTRIRSATREHRMNFTPSRRPSPAPSPSTSTSSQDSIVLGRPPLGWQKKLLLALEENPRANPEPASFRVGSSQRKLADSDLENDQLDSPPSISNSRASDSSSSITDALIPVDAKERIMAAATSQHSEGPSSWYPRPTMTKPGNATNTDTIFSGKRAAFQQSWVMSSRTKTILDAAAKAPSVENAIQKSNTKHLEMESVAIYMYTLVQCYKIDEKLRFVHCSLLL</sequence>
<accession>A0A8S9U4F9</accession>
<feature type="compositionally biased region" description="Low complexity" evidence="1">
    <location>
        <begin position="439"/>
        <end position="456"/>
    </location>
</feature>
<feature type="compositionally biased region" description="Polar residues" evidence="1">
    <location>
        <begin position="257"/>
        <end position="266"/>
    </location>
</feature>
<feature type="region of interest" description="Disordered" evidence="1">
    <location>
        <begin position="253"/>
        <end position="281"/>
    </location>
</feature>
<feature type="compositionally biased region" description="Low complexity" evidence="1">
    <location>
        <begin position="58"/>
        <end position="73"/>
    </location>
</feature>
<protein>
    <submittedName>
        <fullName evidence="2">Uncharacterized protein</fullName>
    </submittedName>
</protein>
<evidence type="ECO:0000313" key="2">
    <source>
        <dbReference type="EMBL" id="KAF4135851.1"/>
    </source>
</evidence>
<comment type="caution">
    <text evidence="2">The sequence shown here is derived from an EMBL/GenBank/DDBJ whole genome shotgun (WGS) entry which is preliminary data.</text>
</comment>
<feature type="region of interest" description="Disordered" evidence="1">
    <location>
        <begin position="410"/>
        <end position="457"/>
    </location>
</feature>
<organism evidence="2 3">
    <name type="scientific">Phytophthora infestans</name>
    <name type="common">Potato late blight agent</name>
    <name type="synonym">Botrytis infestans</name>
    <dbReference type="NCBI Taxonomy" id="4787"/>
    <lineage>
        <taxon>Eukaryota</taxon>
        <taxon>Sar</taxon>
        <taxon>Stramenopiles</taxon>
        <taxon>Oomycota</taxon>
        <taxon>Peronosporomycetes</taxon>
        <taxon>Peronosporales</taxon>
        <taxon>Peronosporaceae</taxon>
        <taxon>Phytophthora</taxon>
    </lineage>
</organism>
<evidence type="ECO:0000256" key="1">
    <source>
        <dbReference type="SAM" id="MobiDB-lite"/>
    </source>
</evidence>